<dbReference type="InterPro" id="IPR003599">
    <property type="entry name" value="Ig_sub"/>
</dbReference>
<protein>
    <recommendedName>
        <fullName evidence="1">Ig-like domain-containing protein</fullName>
    </recommendedName>
</protein>
<dbReference type="InterPro" id="IPR036179">
    <property type="entry name" value="Ig-like_dom_sf"/>
</dbReference>
<evidence type="ECO:0000313" key="2">
    <source>
        <dbReference type="Ensembl" id="ENSPNYP00000030941.1"/>
    </source>
</evidence>
<feature type="domain" description="Ig-like" evidence="1">
    <location>
        <begin position="32"/>
        <end position="92"/>
    </location>
</feature>
<dbReference type="Ensembl" id="ENSPNYT00000031690.1">
    <property type="protein sequence ID" value="ENSPNYP00000030941.1"/>
    <property type="gene ID" value="ENSPNYG00000023317.1"/>
</dbReference>
<dbReference type="PANTHER" id="PTHR47633">
    <property type="entry name" value="IMMUNOGLOBULIN"/>
    <property type="match status" value="1"/>
</dbReference>
<evidence type="ECO:0000259" key="1">
    <source>
        <dbReference type="PROSITE" id="PS50835"/>
    </source>
</evidence>
<dbReference type="FunFam" id="2.60.40.10:FF:000022">
    <property type="entry name" value="Cardiac titin"/>
    <property type="match status" value="1"/>
</dbReference>
<dbReference type="SUPFAM" id="SSF48726">
    <property type="entry name" value="Immunoglobulin"/>
    <property type="match status" value="1"/>
</dbReference>
<dbReference type="Pfam" id="PF07679">
    <property type="entry name" value="I-set"/>
    <property type="match status" value="2"/>
</dbReference>
<dbReference type="SMART" id="SM00408">
    <property type="entry name" value="IGc2"/>
    <property type="match status" value="1"/>
</dbReference>
<dbReference type="GeneTree" id="ENSGT01110000267173"/>
<dbReference type="AlphaFoldDB" id="A0A3B4HBF2"/>
<accession>A0A3B4HBF2</accession>
<name>A0A3B4HBF2_9CICH</name>
<dbReference type="InterPro" id="IPR003598">
    <property type="entry name" value="Ig_sub2"/>
</dbReference>
<sequence>MRPLSLQRFRISVSFRLPVNDDNICVFSLEPPSFVQRLKDMSCIVGSEISMKCIISEHPKSISVTHGDPARLECRFSGTKPLKVRWLKAGKELPSGQRYRIQSRFAQSFVESVCSIKGSCAHLECLVSGSLPMTIQWYKDETEIQTCQKYKCTFFENVAFLEIGCLDSRDSGSYTCVAENEAGSAQCSGSLSVKGLISCIISIFSVFYRLVLYDSILGFFHQQKHHAFLKNRTPRMRCLDQRLGLLFVSLAHLRSPSNGLKTKKKSFRVPSAL</sequence>
<dbReference type="GO" id="GO:0004672">
    <property type="term" value="F:protein kinase activity"/>
    <property type="evidence" value="ECO:0007669"/>
    <property type="project" value="TreeGrafter"/>
</dbReference>
<reference evidence="2" key="1">
    <citation type="submission" date="2023-09" db="UniProtKB">
        <authorList>
            <consortium name="Ensembl"/>
        </authorList>
    </citation>
    <scope>IDENTIFICATION</scope>
</reference>
<dbReference type="Gene3D" id="2.60.40.10">
    <property type="entry name" value="Immunoglobulins"/>
    <property type="match status" value="2"/>
</dbReference>
<organism evidence="2">
    <name type="scientific">Pundamilia nyererei</name>
    <dbReference type="NCBI Taxonomy" id="303518"/>
    <lineage>
        <taxon>Eukaryota</taxon>
        <taxon>Metazoa</taxon>
        <taxon>Chordata</taxon>
        <taxon>Craniata</taxon>
        <taxon>Vertebrata</taxon>
        <taxon>Euteleostomi</taxon>
        <taxon>Actinopterygii</taxon>
        <taxon>Neopterygii</taxon>
        <taxon>Teleostei</taxon>
        <taxon>Neoteleostei</taxon>
        <taxon>Acanthomorphata</taxon>
        <taxon>Ovalentaria</taxon>
        <taxon>Cichlomorphae</taxon>
        <taxon>Cichliformes</taxon>
        <taxon>Cichlidae</taxon>
        <taxon>African cichlids</taxon>
        <taxon>Pseudocrenilabrinae</taxon>
        <taxon>Haplochromini</taxon>
        <taxon>Pundamilia</taxon>
    </lineage>
</organism>
<dbReference type="InterPro" id="IPR007110">
    <property type="entry name" value="Ig-like_dom"/>
</dbReference>
<dbReference type="InterPro" id="IPR013783">
    <property type="entry name" value="Ig-like_fold"/>
</dbReference>
<dbReference type="PANTHER" id="PTHR47633:SF8">
    <property type="entry name" value="SPEG NEIGHBOR PROTEIN"/>
    <property type="match status" value="1"/>
</dbReference>
<dbReference type="InterPro" id="IPR013098">
    <property type="entry name" value="Ig_I-set"/>
</dbReference>
<dbReference type="SMART" id="SM00409">
    <property type="entry name" value="IG"/>
    <property type="match status" value="1"/>
</dbReference>
<proteinExistence type="predicted"/>
<dbReference type="PROSITE" id="PS50835">
    <property type="entry name" value="IG_LIKE"/>
    <property type="match status" value="2"/>
</dbReference>
<feature type="domain" description="Ig-like" evidence="1">
    <location>
        <begin position="94"/>
        <end position="192"/>
    </location>
</feature>